<dbReference type="Proteomes" id="UP000616201">
    <property type="component" value="Unassembled WGS sequence"/>
</dbReference>
<reference evidence="1" key="1">
    <citation type="submission" date="2018-02" db="EMBL/GenBank/DDBJ databases">
        <authorList>
            <person name="Vasarhelyi B.M."/>
            <person name="Deshmukh S."/>
            <person name="Balint B."/>
            <person name="Kukolya J."/>
        </authorList>
    </citation>
    <scope>NUCLEOTIDE SEQUENCE</scope>
    <source>
        <strain evidence="1">KB22</strain>
    </source>
</reference>
<evidence type="ECO:0000313" key="1">
    <source>
        <dbReference type="EMBL" id="MBE8712824.1"/>
    </source>
</evidence>
<dbReference type="RefSeq" id="WP_196935895.1">
    <property type="nucleotide sequence ID" value="NZ_MU158698.1"/>
</dbReference>
<proteinExistence type="predicted"/>
<keyword evidence="2" id="KW-1185">Reference proteome</keyword>
<accession>A0A928UXB4</accession>
<evidence type="ECO:0000313" key="2">
    <source>
        <dbReference type="Proteomes" id="UP000616201"/>
    </source>
</evidence>
<protein>
    <submittedName>
        <fullName evidence="1">Uncharacterized protein</fullName>
    </submittedName>
</protein>
<sequence>MKQELDKIFELEEQKNFDEVYELYQNLYSENKFEYEVWKNFYFFLWTAIEDAPNEFQEKIEIRKLMQQMYDDGKSKFSEIADFNFIAGYTVSIFPYEYGDYDDLEREANQLLKKVTELEPENIIYRLAYFGSIENVDKQMYRKLEIEASPIVLKIFNGKGTLNKYVKQALNRIDRKAYR</sequence>
<dbReference type="AlphaFoldDB" id="A0A928UXB4"/>
<dbReference type="EMBL" id="PRDK01000003">
    <property type="protein sequence ID" value="MBE8712824.1"/>
    <property type="molecule type" value="Genomic_DNA"/>
</dbReference>
<gene>
    <name evidence="1" type="ORF">C4F49_03920</name>
</gene>
<name>A0A928UXB4_9SPHI</name>
<organism evidence="1 2">
    <name type="scientific">Sphingobacterium hungaricum</name>
    <dbReference type="NCBI Taxonomy" id="2082723"/>
    <lineage>
        <taxon>Bacteria</taxon>
        <taxon>Pseudomonadati</taxon>
        <taxon>Bacteroidota</taxon>
        <taxon>Sphingobacteriia</taxon>
        <taxon>Sphingobacteriales</taxon>
        <taxon>Sphingobacteriaceae</taxon>
        <taxon>Sphingobacterium</taxon>
    </lineage>
</organism>
<comment type="caution">
    <text evidence="1">The sequence shown here is derived from an EMBL/GenBank/DDBJ whole genome shotgun (WGS) entry which is preliminary data.</text>
</comment>